<dbReference type="RefSeq" id="XP_066711451.1">
    <property type="nucleotide sequence ID" value="XM_066862341.1"/>
</dbReference>
<evidence type="ECO:0000259" key="2">
    <source>
        <dbReference type="Pfam" id="PF20163"/>
    </source>
</evidence>
<dbReference type="GeneID" id="92095404"/>
<evidence type="ECO:0000313" key="4">
    <source>
        <dbReference type="Proteomes" id="UP001480595"/>
    </source>
</evidence>
<proteinExistence type="predicted"/>
<feature type="domain" description="DUF6536" evidence="2">
    <location>
        <begin position="1"/>
        <end position="47"/>
    </location>
</feature>
<dbReference type="PANTHER" id="PTHR35395">
    <property type="entry name" value="DUF6536 DOMAIN-CONTAINING PROTEIN"/>
    <property type="match status" value="1"/>
</dbReference>
<dbReference type="Pfam" id="PF20163">
    <property type="entry name" value="DUF6536"/>
    <property type="match status" value="1"/>
</dbReference>
<comment type="caution">
    <text evidence="3">The sequence shown here is derived from an EMBL/GenBank/DDBJ whole genome shotgun (WGS) entry which is preliminary data.</text>
</comment>
<dbReference type="Proteomes" id="UP001480595">
    <property type="component" value="Unassembled WGS sequence"/>
</dbReference>
<dbReference type="EMBL" id="JAQQWL010000011">
    <property type="protein sequence ID" value="KAK8049202.1"/>
    <property type="molecule type" value="Genomic_DNA"/>
</dbReference>
<protein>
    <recommendedName>
        <fullName evidence="2">DUF6536 domain-containing protein</fullName>
    </recommendedName>
</protein>
<keyword evidence="4" id="KW-1185">Reference proteome</keyword>
<sequence>MQVLNAPSRREIDKAHIKGSFLGVGVPSVRNAFAVSPFKTWKNSLLAAGGKDELGYNSRTEIPGSSFTQYGFNQNISEYLRPNAPAVTNISSATASAAKWDRISARECYNTLNGYNPLNNTYRSGLLGDGDLTVKYCLAEPTERICHVGVSTTLLVAVSVCILIKTAAAITATCVLGGRNHEPLVTLGDAVQSFLCRPDPTTARRCLLSQRDASREEEQAHKRFKGPRQWLGLRHRRWSVVPWSVWATSYILFAIGIAAMASLFGTSVEYDGLRGSFTEGDQNTFSRTRFTFTEGVLVANSPQLLLSICYLAYNSMINRLQMAREWSSFINGYRPLRVTDPKSVTSPYLSICPPAD</sequence>
<dbReference type="PANTHER" id="PTHR35395:SF1">
    <property type="entry name" value="DUF6536 DOMAIN-CONTAINING PROTEIN"/>
    <property type="match status" value="1"/>
</dbReference>
<name>A0ABR1TRG6_9PEZI</name>
<keyword evidence="1" id="KW-0472">Membrane</keyword>
<organism evidence="3 4">
    <name type="scientific">Apiospora phragmitis</name>
    <dbReference type="NCBI Taxonomy" id="2905665"/>
    <lineage>
        <taxon>Eukaryota</taxon>
        <taxon>Fungi</taxon>
        <taxon>Dikarya</taxon>
        <taxon>Ascomycota</taxon>
        <taxon>Pezizomycotina</taxon>
        <taxon>Sordariomycetes</taxon>
        <taxon>Xylariomycetidae</taxon>
        <taxon>Amphisphaeriales</taxon>
        <taxon>Apiosporaceae</taxon>
        <taxon>Apiospora</taxon>
    </lineage>
</organism>
<evidence type="ECO:0000256" key="1">
    <source>
        <dbReference type="SAM" id="Phobius"/>
    </source>
</evidence>
<keyword evidence="1" id="KW-0812">Transmembrane</keyword>
<keyword evidence="1" id="KW-1133">Transmembrane helix</keyword>
<dbReference type="InterPro" id="IPR046623">
    <property type="entry name" value="DUF6536"/>
</dbReference>
<evidence type="ECO:0000313" key="3">
    <source>
        <dbReference type="EMBL" id="KAK8049202.1"/>
    </source>
</evidence>
<gene>
    <name evidence="3" type="ORF">PG994_010932</name>
</gene>
<feature type="transmembrane region" description="Helical" evidence="1">
    <location>
        <begin position="243"/>
        <end position="264"/>
    </location>
</feature>
<feature type="transmembrane region" description="Helical" evidence="1">
    <location>
        <begin position="295"/>
        <end position="313"/>
    </location>
</feature>
<accession>A0ABR1TRG6</accession>
<reference evidence="3 4" key="1">
    <citation type="submission" date="2023-01" db="EMBL/GenBank/DDBJ databases">
        <title>Analysis of 21 Apiospora genomes using comparative genomics revels a genus with tremendous synthesis potential of carbohydrate active enzymes and secondary metabolites.</title>
        <authorList>
            <person name="Sorensen T."/>
        </authorList>
    </citation>
    <scope>NUCLEOTIDE SEQUENCE [LARGE SCALE GENOMIC DNA]</scope>
    <source>
        <strain evidence="3 4">CBS 135458</strain>
    </source>
</reference>